<dbReference type="Proteomes" id="UP000000365">
    <property type="component" value="Chromosome"/>
</dbReference>
<organism evidence="2 3">
    <name type="scientific">Methanocorpusculum labreanum (strain ATCC 43576 / DSM 4855 / Z)</name>
    <dbReference type="NCBI Taxonomy" id="410358"/>
    <lineage>
        <taxon>Archaea</taxon>
        <taxon>Methanobacteriati</taxon>
        <taxon>Methanobacteriota</taxon>
        <taxon>Stenosarchaea group</taxon>
        <taxon>Methanomicrobia</taxon>
        <taxon>Methanomicrobiales</taxon>
        <taxon>Methanocorpusculaceae</taxon>
        <taxon>Methanocorpusculum</taxon>
    </lineage>
</organism>
<sequence>MNTLSKILALLCAAMCLIIPVAAIDEEEISVTAQNPFNGDVHILHVSITTQQELPEHAELSPFFRDDLIETEETETVSEDIAAWFRNTEDPTAFDESLQSPGTDGETPPFGT</sequence>
<evidence type="ECO:0000256" key="1">
    <source>
        <dbReference type="SAM" id="MobiDB-lite"/>
    </source>
</evidence>
<dbReference type="HOGENOM" id="CLU_2140215_0_0_2"/>
<feature type="region of interest" description="Disordered" evidence="1">
    <location>
        <begin position="91"/>
        <end position="112"/>
    </location>
</feature>
<protein>
    <submittedName>
        <fullName evidence="2">Uncharacterized protein</fullName>
    </submittedName>
</protein>
<reference evidence="2 3" key="1">
    <citation type="journal article" date="2009" name="Stand. Genomic Sci.">
        <title>Complete genome sequence of Methanocorpusculum labreanum type strain Z.</title>
        <authorList>
            <person name="Anderson I.J."/>
            <person name="Sieprawska-Lupa M."/>
            <person name="Goltsman E."/>
            <person name="Lapidus A."/>
            <person name="Copeland A."/>
            <person name="Glavina Del Rio T."/>
            <person name="Tice H."/>
            <person name="Dalin E."/>
            <person name="Barry K."/>
            <person name="Pitluck S."/>
            <person name="Hauser L."/>
            <person name="Land M."/>
            <person name="Lucas S."/>
            <person name="Richardson P."/>
            <person name="Whitman W.B."/>
            <person name="Kyrpides N.C."/>
        </authorList>
    </citation>
    <scope>NUCLEOTIDE SEQUENCE [LARGE SCALE GENOMIC DNA]</scope>
    <source>
        <strain evidence="3">ATCC 43576 / DSM 4855 / Z</strain>
    </source>
</reference>
<name>A2ST41_METLZ</name>
<dbReference type="GeneID" id="4794619"/>
<dbReference type="KEGG" id="mla:Mlab_1330"/>
<accession>A2ST41</accession>
<keyword evidence="3" id="KW-1185">Reference proteome</keyword>
<dbReference type="EMBL" id="CP000559">
    <property type="protein sequence ID" value="ABN07497.1"/>
    <property type="molecule type" value="Genomic_DNA"/>
</dbReference>
<evidence type="ECO:0000313" key="2">
    <source>
        <dbReference type="EMBL" id="ABN07497.1"/>
    </source>
</evidence>
<dbReference type="RefSeq" id="WP_011833700.1">
    <property type="nucleotide sequence ID" value="NC_008942.1"/>
</dbReference>
<evidence type="ECO:0000313" key="3">
    <source>
        <dbReference type="Proteomes" id="UP000000365"/>
    </source>
</evidence>
<dbReference type="AlphaFoldDB" id="A2ST41"/>
<proteinExistence type="predicted"/>
<gene>
    <name evidence="2" type="ordered locus">Mlab_1330</name>
</gene>